<name>A0A3L7J6J5_9MICO</name>
<dbReference type="Proteomes" id="UP000282460">
    <property type="component" value="Unassembled WGS sequence"/>
</dbReference>
<dbReference type="RefSeq" id="WP_121658689.1">
    <property type="nucleotide sequence ID" value="NZ_BMEK01000001.1"/>
</dbReference>
<protein>
    <submittedName>
        <fullName evidence="2">Uncharacterized protein</fullName>
    </submittedName>
</protein>
<dbReference type="EMBL" id="RCWJ01000001">
    <property type="protein sequence ID" value="RLQ86328.1"/>
    <property type="molecule type" value="Genomic_DNA"/>
</dbReference>
<evidence type="ECO:0000313" key="2">
    <source>
        <dbReference type="EMBL" id="RLQ86328.1"/>
    </source>
</evidence>
<evidence type="ECO:0000256" key="1">
    <source>
        <dbReference type="SAM" id="MobiDB-lite"/>
    </source>
</evidence>
<dbReference type="OrthoDB" id="4980183at2"/>
<organism evidence="2 3">
    <name type="scientific">Mycetocola zhadangensis</name>
    <dbReference type="NCBI Taxonomy" id="1164595"/>
    <lineage>
        <taxon>Bacteria</taxon>
        <taxon>Bacillati</taxon>
        <taxon>Actinomycetota</taxon>
        <taxon>Actinomycetes</taxon>
        <taxon>Micrococcales</taxon>
        <taxon>Microbacteriaceae</taxon>
        <taxon>Mycetocola</taxon>
    </lineage>
</organism>
<feature type="region of interest" description="Disordered" evidence="1">
    <location>
        <begin position="1"/>
        <end position="78"/>
    </location>
</feature>
<evidence type="ECO:0000313" key="3">
    <source>
        <dbReference type="Proteomes" id="UP000282460"/>
    </source>
</evidence>
<feature type="compositionally biased region" description="Polar residues" evidence="1">
    <location>
        <begin position="1"/>
        <end position="15"/>
    </location>
</feature>
<gene>
    <name evidence="2" type="ORF">D9V28_05770</name>
</gene>
<sequence>MSETENANSHKNGTATGPGASIGERITGVYDSRDPDGLITLNDLPDRNGDASDLSDLVRKASQYGNQQEGTAGTTREN</sequence>
<proteinExistence type="predicted"/>
<reference evidence="2 3" key="1">
    <citation type="submission" date="2018-10" db="EMBL/GenBank/DDBJ databases">
        <authorList>
            <person name="Li J."/>
        </authorList>
    </citation>
    <scope>NUCLEOTIDE SEQUENCE [LARGE SCALE GENOMIC DNA]</scope>
    <source>
        <strain evidence="2 3">ZD1-4</strain>
    </source>
</reference>
<comment type="caution">
    <text evidence="2">The sequence shown here is derived from an EMBL/GenBank/DDBJ whole genome shotgun (WGS) entry which is preliminary data.</text>
</comment>
<dbReference type="AlphaFoldDB" id="A0A3L7J6J5"/>
<feature type="compositionally biased region" description="Polar residues" evidence="1">
    <location>
        <begin position="63"/>
        <end position="78"/>
    </location>
</feature>
<accession>A0A3L7J6J5</accession>
<keyword evidence="3" id="KW-1185">Reference proteome</keyword>